<feature type="domain" description="M23ase beta-sheet core" evidence="7">
    <location>
        <begin position="57"/>
        <end position="150"/>
    </location>
</feature>
<dbReference type="Pfam" id="PF01551">
    <property type="entry name" value="Peptidase_M23"/>
    <property type="match status" value="1"/>
</dbReference>
<proteinExistence type="predicted"/>
<evidence type="ECO:0000256" key="4">
    <source>
        <dbReference type="ARBA" id="ARBA00022801"/>
    </source>
</evidence>
<dbReference type="Proteomes" id="UP000053455">
    <property type="component" value="Unassembled WGS sequence"/>
</dbReference>
<sequence>MRQAGDVSLPAGANADLAQASTHSDDEAATLMIPVMGVSASDLEDTFSDERGGNTQLHEALDIAADTGTTVVAAAPGTIERMFRSDVGGNTVYVRSVDEETIYYYAHLAAYAEGLNEGQQVRRGQRLGTVGSTGRADPASPHLHFEVMRTTPGAEWWEPATSVNPYNLLVRPAQ</sequence>
<gene>
    <name evidence="8" type="ORF">AAV99_08555</name>
</gene>
<dbReference type="SUPFAM" id="SSF51261">
    <property type="entry name" value="Duplicated hybrid motif"/>
    <property type="match status" value="1"/>
</dbReference>
<comment type="cofactor">
    <cofactor evidence="1">
        <name>Zn(2+)</name>
        <dbReference type="ChEBI" id="CHEBI:29105"/>
    </cofactor>
</comment>
<comment type="caution">
    <text evidence="8">The sequence shown here is derived from an EMBL/GenBank/DDBJ whole genome shotgun (WGS) entry which is preliminary data.</text>
</comment>
<keyword evidence="4" id="KW-0378">Hydrolase</keyword>
<dbReference type="InterPro" id="IPR016047">
    <property type="entry name" value="M23ase_b-sheet_dom"/>
</dbReference>
<name>A0A0H0XNA1_9SPHN</name>
<dbReference type="GO" id="GO:0006508">
    <property type="term" value="P:proteolysis"/>
    <property type="evidence" value="ECO:0007669"/>
    <property type="project" value="UniProtKB-KW"/>
</dbReference>
<dbReference type="InterPro" id="IPR050570">
    <property type="entry name" value="Cell_wall_metabolism_enzyme"/>
</dbReference>
<evidence type="ECO:0000313" key="8">
    <source>
        <dbReference type="EMBL" id="KLI64088.1"/>
    </source>
</evidence>
<dbReference type="GO" id="GO:0004222">
    <property type="term" value="F:metalloendopeptidase activity"/>
    <property type="evidence" value="ECO:0007669"/>
    <property type="project" value="TreeGrafter"/>
</dbReference>
<keyword evidence="2" id="KW-0645">Protease</keyword>
<dbReference type="PANTHER" id="PTHR21666:SF288">
    <property type="entry name" value="CELL DIVISION PROTEIN YTFB"/>
    <property type="match status" value="1"/>
</dbReference>
<reference evidence="8 9" key="1">
    <citation type="submission" date="2015-04" db="EMBL/GenBank/DDBJ databases">
        <title>The draft genome sequence of Erythrobacter marinus HWDM-33.</title>
        <authorList>
            <person name="Zhuang L."/>
            <person name="Liu Y."/>
            <person name="Shao Z."/>
        </authorList>
    </citation>
    <scope>NUCLEOTIDE SEQUENCE [LARGE SCALE GENOMIC DNA]</scope>
    <source>
        <strain evidence="8 9">HWDM-33</strain>
    </source>
</reference>
<evidence type="ECO:0000256" key="5">
    <source>
        <dbReference type="ARBA" id="ARBA00022833"/>
    </source>
</evidence>
<evidence type="ECO:0000256" key="6">
    <source>
        <dbReference type="ARBA" id="ARBA00023049"/>
    </source>
</evidence>
<dbReference type="STRING" id="874156.GCA_001021555_01607"/>
<evidence type="ECO:0000256" key="2">
    <source>
        <dbReference type="ARBA" id="ARBA00022670"/>
    </source>
</evidence>
<dbReference type="PANTHER" id="PTHR21666">
    <property type="entry name" value="PEPTIDASE-RELATED"/>
    <property type="match status" value="1"/>
</dbReference>
<dbReference type="EMBL" id="LBHU01000002">
    <property type="protein sequence ID" value="KLI64088.1"/>
    <property type="molecule type" value="Genomic_DNA"/>
</dbReference>
<dbReference type="GO" id="GO:0046872">
    <property type="term" value="F:metal ion binding"/>
    <property type="evidence" value="ECO:0007669"/>
    <property type="project" value="UniProtKB-KW"/>
</dbReference>
<accession>A0A0H0XNA1</accession>
<keyword evidence="6" id="KW-0482">Metalloprotease</keyword>
<dbReference type="AlphaFoldDB" id="A0A0H0XNA1"/>
<organism evidence="8 9">
    <name type="scientific">Aurantiacibacter marinus</name>
    <dbReference type="NCBI Taxonomy" id="874156"/>
    <lineage>
        <taxon>Bacteria</taxon>
        <taxon>Pseudomonadati</taxon>
        <taxon>Pseudomonadota</taxon>
        <taxon>Alphaproteobacteria</taxon>
        <taxon>Sphingomonadales</taxon>
        <taxon>Erythrobacteraceae</taxon>
        <taxon>Aurantiacibacter</taxon>
    </lineage>
</organism>
<evidence type="ECO:0000256" key="1">
    <source>
        <dbReference type="ARBA" id="ARBA00001947"/>
    </source>
</evidence>
<dbReference type="PATRIC" id="fig|874156.12.peg.1759"/>
<dbReference type="InterPro" id="IPR011055">
    <property type="entry name" value="Dup_hybrid_motif"/>
</dbReference>
<evidence type="ECO:0000259" key="7">
    <source>
        <dbReference type="Pfam" id="PF01551"/>
    </source>
</evidence>
<keyword evidence="9" id="KW-1185">Reference proteome</keyword>
<keyword evidence="5" id="KW-0862">Zinc</keyword>
<evidence type="ECO:0000256" key="3">
    <source>
        <dbReference type="ARBA" id="ARBA00022723"/>
    </source>
</evidence>
<protein>
    <recommendedName>
        <fullName evidence="7">M23ase beta-sheet core domain-containing protein</fullName>
    </recommendedName>
</protein>
<evidence type="ECO:0000313" key="9">
    <source>
        <dbReference type="Proteomes" id="UP000053455"/>
    </source>
</evidence>
<dbReference type="CDD" id="cd12797">
    <property type="entry name" value="M23_peptidase"/>
    <property type="match status" value="1"/>
</dbReference>
<dbReference type="Gene3D" id="2.70.70.10">
    <property type="entry name" value="Glucose Permease (Domain IIA)"/>
    <property type="match status" value="1"/>
</dbReference>
<keyword evidence="3" id="KW-0479">Metal-binding</keyword>